<dbReference type="EMBL" id="QKWP01001603">
    <property type="protein sequence ID" value="RIB07759.1"/>
    <property type="molecule type" value="Genomic_DNA"/>
</dbReference>
<dbReference type="AlphaFoldDB" id="A0A397UG46"/>
<dbReference type="OrthoDB" id="10595210at2759"/>
<keyword evidence="3" id="KW-1185">Reference proteome</keyword>
<reference evidence="2 3" key="1">
    <citation type="submission" date="2018-06" db="EMBL/GenBank/DDBJ databases">
        <title>Comparative genomics reveals the genomic features of Rhizophagus irregularis, R. cerebriforme, R. diaphanum and Gigaspora rosea, and their symbiotic lifestyle signature.</title>
        <authorList>
            <person name="Morin E."/>
            <person name="San Clemente H."/>
            <person name="Chen E.C.H."/>
            <person name="De La Providencia I."/>
            <person name="Hainaut M."/>
            <person name="Kuo A."/>
            <person name="Kohler A."/>
            <person name="Murat C."/>
            <person name="Tang N."/>
            <person name="Roy S."/>
            <person name="Loubradou J."/>
            <person name="Henrissat B."/>
            <person name="Grigoriev I.V."/>
            <person name="Corradi N."/>
            <person name="Roux C."/>
            <person name="Martin F.M."/>
        </authorList>
    </citation>
    <scope>NUCLEOTIDE SEQUENCE [LARGE SCALE GENOMIC DNA]</scope>
    <source>
        <strain evidence="2 3">DAOM 194757</strain>
    </source>
</reference>
<organism evidence="2 3">
    <name type="scientific">Gigaspora rosea</name>
    <dbReference type="NCBI Taxonomy" id="44941"/>
    <lineage>
        <taxon>Eukaryota</taxon>
        <taxon>Fungi</taxon>
        <taxon>Fungi incertae sedis</taxon>
        <taxon>Mucoromycota</taxon>
        <taxon>Glomeromycotina</taxon>
        <taxon>Glomeromycetes</taxon>
        <taxon>Diversisporales</taxon>
        <taxon>Gigasporaceae</taxon>
        <taxon>Gigaspora</taxon>
    </lineage>
</organism>
<proteinExistence type="predicted"/>
<protein>
    <submittedName>
        <fullName evidence="2">Uncharacterized protein</fullName>
    </submittedName>
</protein>
<feature type="transmembrane region" description="Helical" evidence="1">
    <location>
        <begin position="43"/>
        <end position="69"/>
    </location>
</feature>
<comment type="caution">
    <text evidence="2">The sequence shown here is derived from an EMBL/GenBank/DDBJ whole genome shotgun (WGS) entry which is preliminary data.</text>
</comment>
<accession>A0A397UG46</accession>
<sequence>MAQLKTLKSYMSRELISLYHMTIRKLVTSQLAFNLAPTFGASFLGVVILGVVILGVVILGVIVLEVIVFGASFLELELNGCQPLCSSVLLFQIIFWHLRFISIENSRVRKLLTVKKPFGNFAMGSVMGLSSFCLRGKQSS</sequence>
<evidence type="ECO:0000256" key="1">
    <source>
        <dbReference type="SAM" id="Phobius"/>
    </source>
</evidence>
<evidence type="ECO:0000313" key="2">
    <source>
        <dbReference type="EMBL" id="RIB07759.1"/>
    </source>
</evidence>
<feature type="transmembrane region" description="Helical" evidence="1">
    <location>
        <begin position="81"/>
        <end position="98"/>
    </location>
</feature>
<dbReference type="Proteomes" id="UP000266673">
    <property type="component" value="Unassembled WGS sequence"/>
</dbReference>
<keyword evidence="1" id="KW-1133">Transmembrane helix</keyword>
<keyword evidence="1" id="KW-0812">Transmembrane</keyword>
<name>A0A397UG46_9GLOM</name>
<keyword evidence="1" id="KW-0472">Membrane</keyword>
<gene>
    <name evidence="2" type="ORF">C2G38_2213452</name>
</gene>
<evidence type="ECO:0000313" key="3">
    <source>
        <dbReference type="Proteomes" id="UP000266673"/>
    </source>
</evidence>